<keyword evidence="4" id="KW-1015">Disulfide bond</keyword>
<evidence type="ECO:0000256" key="3">
    <source>
        <dbReference type="ARBA" id="ARBA00023136"/>
    </source>
</evidence>
<dbReference type="GeneID" id="100496798"/>
<name>A0A8J0R3Z4_XENTR</name>
<dbReference type="Gene3D" id="2.60.40.10">
    <property type="entry name" value="Immunoglobulins"/>
    <property type="match status" value="2"/>
</dbReference>
<evidence type="ECO:0000313" key="8">
    <source>
        <dbReference type="Proteomes" id="UP000008143"/>
    </source>
</evidence>
<evidence type="ECO:0000313" key="10">
    <source>
        <dbReference type="Xenbase" id="XB-GENE-29083347"/>
    </source>
</evidence>
<evidence type="ECO:0000256" key="2">
    <source>
        <dbReference type="ARBA" id="ARBA00022729"/>
    </source>
</evidence>
<keyword evidence="5" id="KW-0325">Glycoprotein</keyword>
<dbReference type="InterPro" id="IPR013106">
    <property type="entry name" value="Ig_V-set"/>
</dbReference>
<dbReference type="Pfam" id="PF22705">
    <property type="entry name" value="C2-set_3"/>
    <property type="match status" value="1"/>
</dbReference>
<dbReference type="AlphaFoldDB" id="A0A8J0R3Z4"/>
<evidence type="ECO:0000256" key="1">
    <source>
        <dbReference type="ARBA" id="ARBA00004370"/>
    </source>
</evidence>
<keyword evidence="2" id="KW-0732">Signal</keyword>
<dbReference type="InterPro" id="IPR007110">
    <property type="entry name" value="Ig-like_dom"/>
</dbReference>
<keyword evidence="3" id="KW-0472">Membrane</keyword>
<organism evidence="8 9">
    <name type="scientific">Xenopus tropicalis</name>
    <name type="common">Western clawed frog</name>
    <name type="synonym">Silurana tropicalis</name>
    <dbReference type="NCBI Taxonomy" id="8364"/>
    <lineage>
        <taxon>Eukaryota</taxon>
        <taxon>Metazoa</taxon>
        <taxon>Chordata</taxon>
        <taxon>Craniata</taxon>
        <taxon>Vertebrata</taxon>
        <taxon>Euteleostomi</taxon>
        <taxon>Amphibia</taxon>
        <taxon>Batrachia</taxon>
        <taxon>Anura</taxon>
        <taxon>Pipoidea</taxon>
        <taxon>Pipidae</taxon>
        <taxon>Xenopodinae</taxon>
        <taxon>Xenopus</taxon>
        <taxon>Silurana</taxon>
    </lineage>
</organism>
<dbReference type="FunFam" id="2.60.40.10:FF:000142">
    <property type="entry name" value="V-set domain-containing T-cell activation inhibitor 1"/>
    <property type="match status" value="1"/>
</dbReference>
<gene>
    <name evidence="9 10" type="primary">LOC100496798</name>
</gene>
<dbReference type="SMART" id="SM00409">
    <property type="entry name" value="IG"/>
    <property type="match status" value="1"/>
</dbReference>
<dbReference type="RefSeq" id="XP_004918991.3">
    <property type="nucleotide sequence ID" value="XM_004918934.3"/>
</dbReference>
<proteinExistence type="predicted"/>
<dbReference type="InterPro" id="IPR036179">
    <property type="entry name" value="Ig-like_dom_sf"/>
</dbReference>
<dbReference type="GO" id="GO:0050852">
    <property type="term" value="P:T cell receptor signaling pathway"/>
    <property type="evidence" value="ECO:0000318"/>
    <property type="project" value="GO_Central"/>
</dbReference>
<dbReference type="OrthoDB" id="9049620at2759"/>
<dbReference type="PANTHER" id="PTHR24100:SF144">
    <property type="entry name" value="SELECTION AND UPKEEP OF INTRAEPITHELIAL T-CELLS PROTEIN 2 ISOFORM X1"/>
    <property type="match status" value="1"/>
</dbReference>
<dbReference type="InterPro" id="IPR003599">
    <property type="entry name" value="Ig_sub"/>
</dbReference>
<dbReference type="PROSITE" id="PS50835">
    <property type="entry name" value="IG_LIKE"/>
    <property type="match status" value="1"/>
</dbReference>
<accession>A0A8J0R3Z4</accession>
<keyword evidence="8" id="KW-1185">Reference proteome</keyword>
<evidence type="ECO:0000256" key="5">
    <source>
        <dbReference type="ARBA" id="ARBA00023180"/>
    </source>
</evidence>
<dbReference type="InterPro" id="IPR053896">
    <property type="entry name" value="BTN3A2-like_Ig-C"/>
</dbReference>
<dbReference type="AGR" id="Xenbase:XB-GENE-29083347"/>
<dbReference type="GO" id="GO:0001817">
    <property type="term" value="P:regulation of cytokine production"/>
    <property type="evidence" value="ECO:0000318"/>
    <property type="project" value="GO_Central"/>
</dbReference>
<evidence type="ECO:0000259" key="7">
    <source>
        <dbReference type="PROSITE" id="PS50835"/>
    </source>
</evidence>
<protein>
    <submittedName>
        <fullName evidence="9">Uncharacterized protein LOC100496798 isoform X1</fullName>
    </submittedName>
</protein>
<evidence type="ECO:0000256" key="6">
    <source>
        <dbReference type="ARBA" id="ARBA00023319"/>
    </source>
</evidence>
<evidence type="ECO:0000256" key="4">
    <source>
        <dbReference type="ARBA" id="ARBA00023157"/>
    </source>
</evidence>
<dbReference type="Proteomes" id="UP000008143">
    <property type="component" value="Chromosome 8"/>
</dbReference>
<keyword evidence="6" id="KW-0393">Immunoglobulin domain</keyword>
<dbReference type="GO" id="GO:0050863">
    <property type="term" value="P:regulation of T cell activation"/>
    <property type="evidence" value="ECO:0007669"/>
    <property type="project" value="UniProtKB-ARBA"/>
</dbReference>
<reference evidence="9" key="1">
    <citation type="submission" date="2025-08" db="UniProtKB">
        <authorList>
            <consortium name="RefSeq"/>
        </authorList>
    </citation>
    <scope>IDENTIFICATION</scope>
    <source>
        <strain evidence="9">Nigerian</strain>
        <tissue evidence="9">Liver and blood</tissue>
    </source>
</reference>
<dbReference type="InterPro" id="IPR013783">
    <property type="entry name" value="Ig-like_fold"/>
</dbReference>
<dbReference type="GO" id="GO:1903037">
    <property type="term" value="P:regulation of leukocyte cell-cell adhesion"/>
    <property type="evidence" value="ECO:0007669"/>
    <property type="project" value="UniProtKB-ARBA"/>
</dbReference>
<dbReference type="GO" id="GO:0005102">
    <property type="term" value="F:signaling receptor binding"/>
    <property type="evidence" value="ECO:0000318"/>
    <property type="project" value="GO_Central"/>
</dbReference>
<dbReference type="SUPFAM" id="SSF48726">
    <property type="entry name" value="Immunoglobulin"/>
    <property type="match status" value="1"/>
</dbReference>
<evidence type="ECO:0000313" key="9">
    <source>
        <dbReference type="RefSeq" id="XP_004918991.3"/>
    </source>
</evidence>
<dbReference type="Pfam" id="PF07686">
    <property type="entry name" value="V-set"/>
    <property type="match status" value="1"/>
</dbReference>
<dbReference type="GO" id="GO:0009897">
    <property type="term" value="C:external side of plasma membrane"/>
    <property type="evidence" value="ECO:0000318"/>
    <property type="project" value="GO_Central"/>
</dbReference>
<dbReference type="SMART" id="SM00406">
    <property type="entry name" value="IGv"/>
    <property type="match status" value="1"/>
</dbReference>
<dbReference type="Xenbase" id="XB-GENE-29083347">
    <property type="gene designation" value="LOC100496798"/>
</dbReference>
<comment type="subcellular location">
    <subcellularLocation>
        <location evidence="1">Membrane</location>
    </subcellularLocation>
</comment>
<sequence length="536" mass="57697">MILCIIPQSGECQTAAAKSALHTVTGPAQPDWSVMLKDYLCAWRYVCASENLSNNYLSNNFQLFYAVFLTVRFKVSSTTSVVATLGSDVLLPCHLAPEMNAEKMEIRWLKPMYRPYVHLYINGKDDYTAQMPQFANRTELLKENITRGIFPLKIRNVTAQDSGEYYCFVESSEHHGRTTVQLQVTAVGSLPVITSNTYTSNDTAFCGSCGWLPEPSLIWTDTQGIRVIPSMQNVYRNEKSFYCIFSIISLPDSSNITCTVCNSINQRKQSCRHIRVISGQTHRDQYSRYIIFWPCLAALIVCIGLLCHQSKELGNKNEEIKRLRAAPDNCKQNVRKEAPVNGICAAGYTPNGCTPSDHGTHGNVPSAPVNGICAAGYTPNGCTPSDHGTHGNVPSAPVNGICAAGYTPNGCTPSDHGTHGNVPPAPVNGICAAGYTPNGCTPSDHGTHGNVPPAPVNGICAAGYTPNGCTPSDHGTHGNVPSAPVNGICAAGYVPNGSISCDHGTQGKGKNSAEQNHCLLLHGKCIRFELFPIGST</sequence>
<dbReference type="PANTHER" id="PTHR24100">
    <property type="entry name" value="BUTYROPHILIN"/>
    <property type="match status" value="1"/>
</dbReference>
<feature type="domain" description="Ig-like" evidence="7">
    <location>
        <begin position="86"/>
        <end position="185"/>
    </location>
</feature>
<dbReference type="InterPro" id="IPR050504">
    <property type="entry name" value="IgSF_BTN/MOG"/>
</dbReference>